<organism evidence="1 2">
    <name type="scientific">Micromonospora haikouensis</name>
    <dbReference type="NCBI Taxonomy" id="686309"/>
    <lineage>
        <taxon>Bacteria</taxon>
        <taxon>Bacillati</taxon>
        <taxon>Actinomycetota</taxon>
        <taxon>Actinomycetes</taxon>
        <taxon>Micromonosporales</taxon>
        <taxon>Micromonosporaceae</taxon>
        <taxon>Micromonospora</taxon>
    </lineage>
</organism>
<sequence length="63" mass="7410">MTTLTRIVNRLRRPLRIRLVGPADQTAAALHGLAHMVSRRPDMADRRIRIDLTIREKPLQEWR</sequence>
<protein>
    <submittedName>
        <fullName evidence="1">Uncharacterized protein</fullName>
    </submittedName>
</protein>
<dbReference type="OrthoDB" id="3396755at2"/>
<dbReference type="Proteomes" id="UP000032254">
    <property type="component" value="Unassembled WGS sequence"/>
</dbReference>
<comment type="caution">
    <text evidence="1">The sequence shown here is derived from an EMBL/GenBank/DDBJ whole genome shotgun (WGS) entry which is preliminary data.</text>
</comment>
<dbReference type="GeneID" id="301302950"/>
<evidence type="ECO:0000313" key="2">
    <source>
        <dbReference type="Proteomes" id="UP000032254"/>
    </source>
</evidence>
<dbReference type="AlphaFoldDB" id="A0A0D0VUP9"/>
<dbReference type="EMBL" id="JXSX01000001">
    <property type="protein sequence ID" value="KIR64468.1"/>
    <property type="molecule type" value="Genomic_DNA"/>
</dbReference>
<dbReference type="PATRIC" id="fig|47853.6.peg.428"/>
<reference evidence="1 2" key="1">
    <citation type="submission" date="2015-01" db="EMBL/GenBank/DDBJ databases">
        <title>Sequencing and annotation of Micromonospora carbonacea strain JXNU-1 genome.</title>
        <authorList>
            <person name="Long Z."/>
            <person name="Huang Y."/>
            <person name="Jiang Y."/>
        </authorList>
    </citation>
    <scope>NUCLEOTIDE SEQUENCE [LARGE SCALE GENOMIC DNA]</scope>
    <source>
        <strain evidence="1 2">JXNU-1</strain>
    </source>
</reference>
<evidence type="ECO:0000313" key="1">
    <source>
        <dbReference type="EMBL" id="KIR64468.1"/>
    </source>
</evidence>
<gene>
    <name evidence="1" type="ORF">TK50_01990</name>
</gene>
<proteinExistence type="predicted"/>
<keyword evidence="2" id="KW-1185">Reference proteome</keyword>
<accession>A0A0D0VUP9</accession>
<name>A0A0D0VUP9_9ACTN</name>
<dbReference type="RefSeq" id="WP_043961096.1">
    <property type="nucleotide sequence ID" value="NZ_JBIAFS010000003.1"/>
</dbReference>